<name>A0A928V4M9_9GAMM</name>
<dbReference type="InterPro" id="IPR009937">
    <property type="entry name" value="Phage_holin_3_6"/>
</dbReference>
<keyword evidence="1" id="KW-0812">Transmembrane</keyword>
<feature type="transmembrane region" description="Helical" evidence="1">
    <location>
        <begin position="98"/>
        <end position="117"/>
    </location>
</feature>
<evidence type="ECO:0000256" key="1">
    <source>
        <dbReference type="SAM" id="Phobius"/>
    </source>
</evidence>
<dbReference type="Proteomes" id="UP000652567">
    <property type="component" value="Unassembled WGS sequence"/>
</dbReference>
<dbReference type="Pfam" id="PF07332">
    <property type="entry name" value="Phage_holin_3_6"/>
    <property type="match status" value="1"/>
</dbReference>
<feature type="transmembrane region" description="Helical" evidence="1">
    <location>
        <begin position="66"/>
        <end position="92"/>
    </location>
</feature>
<proteinExistence type="predicted"/>
<sequence>MLLKLLTEAWRTFGASNQSNEDSLSALDALRILRSAGNTMVLQANLYSQLAKLEWAQEKERLTRMALAIVVALVCFVGTLLFAGVLLLAVVWDTEYRIPTLVGLVVAYASGVAIALWRLKVLAQQGANAFKALRLELAADIAIIKSQL</sequence>
<accession>A0A928V4M9</accession>
<keyword evidence="3" id="KW-1185">Reference proteome</keyword>
<dbReference type="AlphaFoldDB" id="A0A928V4M9"/>
<reference evidence="2" key="1">
    <citation type="submission" date="2018-07" db="EMBL/GenBank/DDBJ databases">
        <title>Genome assembly of strain Ka43.</title>
        <authorList>
            <person name="Kukolya J."/>
            <person name="Nagy I."/>
            <person name="Horvath B."/>
            <person name="Toth A."/>
        </authorList>
    </citation>
    <scope>NUCLEOTIDE SEQUENCE</scope>
    <source>
        <strain evidence="2">KB43</strain>
    </source>
</reference>
<dbReference type="EMBL" id="PRDL01000001">
    <property type="protein sequence ID" value="MBE8716522.1"/>
    <property type="molecule type" value="Genomic_DNA"/>
</dbReference>
<keyword evidence="1" id="KW-1133">Transmembrane helix</keyword>
<protein>
    <recommendedName>
        <fullName evidence="4">Phage holin family protein</fullName>
    </recommendedName>
</protein>
<comment type="caution">
    <text evidence="2">The sequence shown here is derived from an EMBL/GenBank/DDBJ whole genome shotgun (WGS) entry which is preliminary data.</text>
</comment>
<dbReference type="RefSeq" id="WP_193907681.1">
    <property type="nucleotide sequence ID" value="NZ_PRDL01000001.1"/>
</dbReference>
<evidence type="ECO:0008006" key="4">
    <source>
        <dbReference type="Google" id="ProtNLM"/>
    </source>
</evidence>
<evidence type="ECO:0000313" key="2">
    <source>
        <dbReference type="EMBL" id="MBE8716522.1"/>
    </source>
</evidence>
<gene>
    <name evidence="2" type="ORF">C4F51_04890</name>
</gene>
<organism evidence="2 3">
    <name type="scientific">Cellvibrio polysaccharolyticus</name>
    <dbReference type="NCBI Taxonomy" id="2082724"/>
    <lineage>
        <taxon>Bacteria</taxon>
        <taxon>Pseudomonadati</taxon>
        <taxon>Pseudomonadota</taxon>
        <taxon>Gammaproteobacteria</taxon>
        <taxon>Cellvibrionales</taxon>
        <taxon>Cellvibrionaceae</taxon>
        <taxon>Cellvibrio</taxon>
    </lineage>
</organism>
<keyword evidence="1" id="KW-0472">Membrane</keyword>
<evidence type="ECO:0000313" key="3">
    <source>
        <dbReference type="Proteomes" id="UP000652567"/>
    </source>
</evidence>